<evidence type="ECO:0000313" key="6">
    <source>
        <dbReference type="EMBL" id="KIW21433.1"/>
    </source>
</evidence>
<dbReference type="GO" id="GO:0003677">
    <property type="term" value="F:DNA binding"/>
    <property type="evidence" value="ECO:0007669"/>
    <property type="project" value="InterPro"/>
</dbReference>
<dbReference type="PROSITE" id="PS50048">
    <property type="entry name" value="ZN2_CY6_FUNGAL_2"/>
    <property type="match status" value="1"/>
</dbReference>
<dbReference type="GO" id="GO:0008270">
    <property type="term" value="F:zinc ion binding"/>
    <property type="evidence" value="ECO:0007669"/>
    <property type="project" value="InterPro"/>
</dbReference>
<dbReference type="InterPro" id="IPR001138">
    <property type="entry name" value="Zn2Cys6_DnaBD"/>
</dbReference>
<sequence length="664" mass="74466">MAQAHRQGFVSTFPNRRRPITVCLECYRRKLKCNRVKPCNQCCNRKAPETCCFADDVSPSQSAPTPQAGFDHPEIHSNVDASSQISIAEGLVERAGYSATSASSTFLRLSDESVQGHHQTLLSLSQSNLQGFHDEYRHLVSKLPLPAQVHALFDCFFQEIFWTSVPVDEHRLKDLYNDWLSVPVDEHLNDELNHSRRDLLYLPALLFQVLANIVLHLTPQYGPAKALGLGQHSDCARLSRTFFLFGNRLMFILGRQHPTLCSVEYDLVACSWLKDSGQGKEAWHSLANAVRQAQELGLHRLPQNIAPPGLGQELYPMSSYDLEQRKKAFSTLFTYDSIGSFSLGRPRLMHREDISTPAPTAWKCHQDVTGSVQLSDESFHDAASMLFLSLAHRIHDILSLSANGIFVSDYLKVLEVHDQLSSLRDLMLHLVPENNWGKATTPEMLRRSHLRLTLLSTANAVMVALHRPFIGSHPSSHSAAVSAALDGLDLQHSIFDLIPHSHVKQWATTLSIIEASVFLCGIMMDGPPQDAAEDRRIRQAILLAIGRLSSTKDLNPLAEAGEQVLRQFYQKIQSARQPMLGHGEWHQHSTTPQTWLEQSGQLHDISIPSPQKSPQEIYQTLFGDQLVSLNSLGLSSSEDSPFEYGAYSIPEEIIDSEYFHWPEN</sequence>
<evidence type="ECO:0000256" key="4">
    <source>
        <dbReference type="ARBA" id="ARBA00023242"/>
    </source>
</evidence>
<dbReference type="Proteomes" id="UP000053328">
    <property type="component" value="Unassembled WGS sequence"/>
</dbReference>
<dbReference type="RefSeq" id="XP_016241649.1">
    <property type="nucleotide sequence ID" value="XM_016376373.1"/>
</dbReference>
<dbReference type="SMART" id="SM00906">
    <property type="entry name" value="Fungal_trans"/>
    <property type="match status" value="1"/>
</dbReference>
<name>A0A0D2BR09_9EURO</name>
<dbReference type="GO" id="GO:0000981">
    <property type="term" value="F:DNA-binding transcription factor activity, RNA polymerase II-specific"/>
    <property type="evidence" value="ECO:0007669"/>
    <property type="project" value="InterPro"/>
</dbReference>
<dbReference type="AlphaFoldDB" id="A0A0D2BR09"/>
<dbReference type="Pfam" id="PF04082">
    <property type="entry name" value="Fungal_trans"/>
    <property type="match status" value="1"/>
</dbReference>
<dbReference type="HOGENOM" id="CLU_013838_2_0_1"/>
<gene>
    <name evidence="6" type="ORF">PV08_02013</name>
</gene>
<keyword evidence="2" id="KW-0805">Transcription regulation</keyword>
<evidence type="ECO:0000313" key="7">
    <source>
        <dbReference type="Proteomes" id="UP000053328"/>
    </source>
</evidence>
<evidence type="ECO:0000259" key="5">
    <source>
        <dbReference type="PROSITE" id="PS50048"/>
    </source>
</evidence>
<evidence type="ECO:0000256" key="3">
    <source>
        <dbReference type="ARBA" id="ARBA00023163"/>
    </source>
</evidence>
<keyword evidence="7" id="KW-1185">Reference proteome</keyword>
<dbReference type="GO" id="GO:0006351">
    <property type="term" value="P:DNA-templated transcription"/>
    <property type="evidence" value="ECO:0007669"/>
    <property type="project" value="InterPro"/>
</dbReference>
<dbReference type="GeneID" id="27329096"/>
<accession>A0A0D2BR09</accession>
<dbReference type="PANTHER" id="PTHR31001:SF87">
    <property type="entry name" value="COL-21"/>
    <property type="match status" value="1"/>
</dbReference>
<organism evidence="6 7">
    <name type="scientific">Exophiala spinifera</name>
    <dbReference type="NCBI Taxonomy" id="91928"/>
    <lineage>
        <taxon>Eukaryota</taxon>
        <taxon>Fungi</taxon>
        <taxon>Dikarya</taxon>
        <taxon>Ascomycota</taxon>
        <taxon>Pezizomycotina</taxon>
        <taxon>Eurotiomycetes</taxon>
        <taxon>Chaetothyriomycetidae</taxon>
        <taxon>Chaetothyriales</taxon>
        <taxon>Herpotrichiellaceae</taxon>
        <taxon>Exophiala</taxon>
    </lineage>
</organism>
<protein>
    <recommendedName>
        <fullName evidence="5">Zn(2)-C6 fungal-type domain-containing protein</fullName>
    </recommendedName>
</protein>
<comment type="subcellular location">
    <subcellularLocation>
        <location evidence="1">Nucleus</location>
    </subcellularLocation>
</comment>
<dbReference type="EMBL" id="KN847492">
    <property type="protein sequence ID" value="KIW21433.1"/>
    <property type="molecule type" value="Genomic_DNA"/>
</dbReference>
<dbReference type="VEuPathDB" id="FungiDB:PV08_02013"/>
<proteinExistence type="predicted"/>
<dbReference type="CDD" id="cd00067">
    <property type="entry name" value="GAL4"/>
    <property type="match status" value="1"/>
</dbReference>
<evidence type="ECO:0000256" key="2">
    <source>
        <dbReference type="ARBA" id="ARBA00023015"/>
    </source>
</evidence>
<dbReference type="STRING" id="91928.A0A0D2BR09"/>
<dbReference type="InterPro" id="IPR050613">
    <property type="entry name" value="Sec_Metabolite_Reg"/>
</dbReference>
<feature type="domain" description="Zn(2)-C6 fungal-type" evidence="5">
    <location>
        <begin position="22"/>
        <end position="53"/>
    </location>
</feature>
<keyword evidence="3" id="KW-0804">Transcription</keyword>
<dbReference type="CDD" id="cd12148">
    <property type="entry name" value="fungal_TF_MHR"/>
    <property type="match status" value="1"/>
</dbReference>
<dbReference type="PANTHER" id="PTHR31001">
    <property type="entry name" value="UNCHARACTERIZED TRANSCRIPTIONAL REGULATORY PROTEIN"/>
    <property type="match status" value="1"/>
</dbReference>
<reference evidence="6 7" key="1">
    <citation type="submission" date="2015-01" db="EMBL/GenBank/DDBJ databases">
        <title>The Genome Sequence of Exophiala spinifera CBS89968.</title>
        <authorList>
            <consortium name="The Broad Institute Genomics Platform"/>
            <person name="Cuomo C."/>
            <person name="de Hoog S."/>
            <person name="Gorbushina A."/>
            <person name="Stielow B."/>
            <person name="Teixiera M."/>
            <person name="Abouelleil A."/>
            <person name="Chapman S.B."/>
            <person name="Priest M."/>
            <person name="Young S.K."/>
            <person name="Wortman J."/>
            <person name="Nusbaum C."/>
            <person name="Birren B."/>
        </authorList>
    </citation>
    <scope>NUCLEOTIDE SEQUENCE [LARGE SCALE GENOMIC DNA]</scope>
    <source>
        <strain evidence="6 7">CBS 89968</strain>
    </source>
</reference>
<keyword evidence="4" id="KW-0539">Nucleus</keyword>
<evidence type="ECO:0000256" key="1">
    <source>
        <dbReference type="ARBA" id="ARBA00004123"/>
    </source>
</evidence>
<dbReference type="InterPro" id="IPR007219">
    <property type="entry name" value="XnlR_reg_dom"/>
</dbReference>
<dbReference type="GO" id="GO:0005634">
    <property type="term" value="C:nucleus"/>
    <property type="evidence" value="ECO:0007669"/>
    <property type="project" value="UniProtKB-SubCell"/>
</dbReference>
<dbReference type="OrthoDB" id="5344325at2759"/>